<protein>
    <submittedName>
        <fullName evidence="1">Uncharacterized protein</fullName>
    </submittedName>
</protein>
<gene>
    <name evidence="1" type="ORF">BOTBODRAFT_28133</name>
</gene>
<name>A0A067MXX2_BOTB1</name>
<dbReference type="EMBL" id="KL198019">
    <property type="protein sequence ID" value="KDQ19555.1"/>
    <property type="molecule type" value="Genomic_DNA"/>
</dbReference>
<reference evidence="2" key="1">
    <citation type="journal article" date="2014" name="Proc. Natl. Acad. Sci. U.S.A.">
        <title>Extensive sampling of basidiomycete genomes demonstrates inadequacy of the white-rot/brown-rot paradigm for wood decay fungi.</title>
        <authorList>
            <person name="Riley R."/>
            <person name="Salamov A.A."/>
            <person name="Brown D.W."/>
            <person name="Nagy L.G."/>
            <person name="Floudas D."/>
            <person name="Held B.W."/>
            <person name="Levasseur A."/>
            <person name="Lombard V."/>
            <person name="Morin E."/>
            <person name="Otillar R."/>
            <person name="Lindquist E.A."/>
            <person name="Sun H."/>
            <person name="LaButti K.M."/>
            <person name="Schmutz J."/>
            <person name="Jabbour D."/>
            <person name="Luo H."/>
            <person name="Baker S.E."/>
            <person name="Pisabarro A.G."/>
            <person name="Walton J.D."/>
            <person name="Blanchette R.A."/>
            <person name="Henrissat B."/>
            <person name="Martin F."/>
            <person name="Cullen D."/>
            <person name="Hibbett D.S."/>
            <person name="Grigoriev I.V."/>
        </authorList>
    </citation>
    <scope>NUCLEOTIDE SEQUENCE [LARGE SCALE GENOMIC DNA]</scope>
    <source>
        <strain evidence="2">FD-172 SS1</strain>
    </source>
</reference>
<dbReference type="InParanoid" id="A0A067MXX2"/>
<organism evidence="1 2">
    <name type="scientific">Botryobasidium botryosum (strain FD-172 SS1)</name>
    <dbReference type="NCBI Taxonomy" id="930990"/>
    <lineage>
        <taxon>Eukaryota</taxon>
        <taxon>Fungi</taxon>
        <taxon>Dikarya</taxon>
        <taxon>Basidiomycota</taxon>
        <taxon>Agaricomycotina</taxon>
        <taxon>Agaricomycetes</taxon>
        <taxon>Cantharellales</taxon>
        <taxon>Botryobasidiaceae</taxon>
        <taxon>Botryobasidium</taxon>
    </lineage>
</organism>
<dbReference type="Proteomes" id="UP000027195">
    <property type="component" value="Unassembled WGS sequence"/>
</dbReference>
<keyword evidence="2" id="KW-1185">Reference proteome</keyword>
<dbReference type="HOGENOM" id="CLU_3013890_0_0_1"/>
<sequence length="56" mass="6543">MIVHARCTITHGRRGDANHAVPKEHVHSVHNNQRHLRDVRVGLHRARPVHNEDEYI</sequence>
<dbReference type="AlphaFoldDB" id="A0A067MXX2"/>
<accession>A0A067MXX2</accession>
<evidence type="ECO:0000313" key="2">
    <source>
        <dbReference type="Proteomes" id="UP000027195"/>
    </source>
</evidence>
<evidence type="ECO:0000313" key="1">
    <source>
        <dbReference type="EMBL" id="KDQ19555.1"/>
    </source>
</evidence>
<proteinExistence type="predicted"/>